<dbReference type="SUPFAM" id="SSF88697">
    <property type="entry name" value="PUA domain-like"/>
    <property type="match status" value="1"/>
</dbReference>
<dbReference type="InterPro" id="IPR046886">
    <property type="entry name" value="RsmE_MTase_dom"/>
</dbReference>
<evidence type="ECO:0000256" key="5">
    <source>
        <dbReference type="ARBA" id="ARBA00022552"/>
    </source>
</evidence>
<gene>
    <name evidence="13" type="ORF">MNB_SV-6-1758</name>
</gene>
<dbReference type="GO" id="GO:0070475">
    <property type="term" value="P:rRNA base methylation"/>
    <property type="evidence" value="ECO:0007669"/>
    <property type="project" value="TreeGrafter"/>
</dbReference>
<dbReference type="InterPro" id="IPR006700">
    <property type="entry name" value="RsmE"/>
</dbReference>
<evidence type="ECO:0000313" key="13">
    <source>
        <dbReference type="EMBL" id="SFV58605.1"/>
    </source>
</evidence>
<dbReference type="InterPro" id="IPR015947">
    <property type="entry name" value="PUA-like_sf"/>
</dbReference>
<dbReference type="EC" id="2.1.1.193" evidence="3"/>
<organism evidence="13">
    <name type="scientific">hydrothermal vent metagenome</name>
    <dbReference type="NCBI Taxonomy" id="652676"/>
    <lineage>
        <taxon>unclassified sequences</taxon>
        <taxon>metagenomes</taxon>
        <taxon>ecological metagenomes</taxon>
    </lineage>
</organism>
<proteinExistence type="inferred from homology"/>
<evidence type="ECO:0000256" key="3">
    <source>
        <dbReference type="ARBA" id="ARBA00012328"/>
    </source>
</evidence>
<dbReference type="Gene3D" id="3.40.1280.10">
    <property type="match status" value="1"/>
</dbReference>
<keyword evidence="6 13" id="KW-0489">Methyltransferase</keyword>
<sequence length="222" mass="25315">MQYLYHKDAATPSLQLTGDEHRYIFKVRRAKVGDTINLRNLKDQILYSYRVIDIDKKSAILHLASQRELIIKAKRSLHIGWCKIDPKSIDKMLPTLNEIGVEKITIIDCQRSQNSFRVDFERAKKILLNSSQQCGRSSMMRLEQSASLERFIADYPQSYMLNFSENIISDYSHIETIIVGAEGGFTDVESRLIESEHIVALETPLILKSESAVAVIASKIVL</sequence>
<evidence type="ECO:0000259" key="11">
    <source>
        <dbReference type="Pfam" id="PF04452"/>
    </source>
</evidence>
<evidence type="ECO:0000256" key="8">
    <source>
        <dbReference type="ARBA" id="ARBA00022691"/>
    </source>
</evidence>
<evidence type="ECO:0000256" key="2">
    <source>
        <dbReference type="ARBA" id="ARBA00005528"/>
    </source>
</evidence>
<dbReference type="NCBIfam" id="TIGR00046">
    <property type="entry name" value="RsmE family RNA methyltransferase"/>
    <property type="match status" value="1"/>
</dbReference>
<evidence type="ECO:0000256" key="1">
    <source>
        <dbReference type="ARBA" id="ARBA00004496"/>
    </source>
</evidence>
<feature type="domain" description="Ribosomal RNA small subunit methyltransferase E PUA-like" evidence="12">
    <location>
        <begin position="16"/>
        <end position="61"/>
    </location>
</feature>
<dbReference type="SUPFAM" id="SSF75217">
    <property type="entry name" value="alpha/beta knot"/>
    <property type="match status" value="1"/>
</dbReference>
<dbReference type="GO" id="GO:0005737">
    <property type="term" value="C:cytoplasm"/>
    <property type="evidence" value="ECO:0007669"/>
    <property type="project" value="UniProtKB-SubCell"/>
</dbReference>
<dbReference type="PIRSF" id="PIRSF015601">
    <property type="entry name" value="MTase_slr0722"/>
    <property type="match status" value="1"/>
</dbReference>
<protein>
    <recommendedName>
        <fullName evidence="3">16S rRNA (uracil(1498)-N(3))-methyltransferase</fullName>
        <ecNumber evidence="3">2.1.1.193</ecNumber>
    </recommendedName>
</protein>
<comment type="similarity">
    <text evidence="2">Belongs to the RNA methyltransferase RsmE family.</text>
</comment>
<dbReference type="InterPro" id="IPR029026">
    <property type="entry name" value="tRNA_m1G_MTases_N"/>
</dbReference>
<keyword evidence="5" id="KW-0698">rRNA processing</keyword>
<dbReference type="NCBIfam" id="NF008695">
    <property type="entry name" value="PRK11713.3-3"/>
    <property type="match status" value="1"/>
</dbReference>
<dbReference type="Pfam" id="PF04452">
    <property type="entry name" value="Methyltrans_RNA"/>
    <property type="match status" value="1"/>
</dbReference>
<dbReference type="AlphaFoldDB" id="A0A1W1BYN9"/>
<dbReference type="PANTHER" id="PTHR30027:SF3">
    <property type="entry name" value="16S RRNA (URACIL(1498)-N(3))-METHYLTRANSFERASE"/>
    <property type="match status" value="1"/>
</dbReference>
<dbReference type="EMBL" id="FPHC01000048">
    <property type="protein sequence ID" value="SFV58605.1"/>
    <property type="molecule type" value="Genomic_DNA"/>
</dbReference>
<dbReference type="InterPro" id="IPR046887">
    <property type="entry name" value="RsmE_PUA-like"/>
</dbReference>
<comment type="catalytic activity">
    <reaction evidence="10">
        <text>uridine(1498) in 16S rRNA + S-adenosyl-L-methionine = N(3)-methyluridine(1498) in 16S rRNA + S-adenosyl-L-homocysteine + H(+)</text>
        <dbReference type="Rhea" id="RHEA:42920"/>
        <dbReference type="Rhea" id="RHEA-COMP:10283"/>
        <dbReference type="Rhea" id="RHEA-COMP:10284"/>
        <dbReference type="ChEBI" id="CHEBI:15378"/>
        <dbReference type="ChEBI" id="CHEBI:57856"/>
        <dbReference type="ChEBI" id="CHEBI:59789"/>
        <dbReference type="ChEBI" id="CHEBI:65315"/>
        <dbReference type="ChEBI" id="CHEBI:74502"/>
        <dbReference type="EC" id="2.1.1.193"/>
    </reaction>
</comment>
<dbReference type="Pfam" id="PF20260">
    <property type="entry name" value="PUA_4"/>
    <property type="match status" value="1"/>
</dbReference>
<name>A0A1W1BYN9_9ZZZZ</name>
<evidence type="ECO:0000256" key="6">
    <source>
        <dbReference type="ARBA" id="ARBA00022603"/>
    </source>
</evidence>
<comment type="subcellular location">
    <subcellularLocation>
        <location evidence="1">Cytoplasm</location>
    </subcellularLocation>
</comment>
<accession>A0A1W1BYN9</accession>
<evidence type="ECO:0000256" key="10">
    <source>
        <dbReference type="ARBA" id="ARBA00047944"/>
    </source>
</evidence>
<reference evidence="13" key="1">
    <citation type="submission" date="2016-10" db="EMBL/GenBank/DDBJ databases">
        <authorList>
            <person name="de Groot N.N."/>
        </authorList>
    </citation>
    <scope>NUCLEOTIDE SEQUENCE</scope>
</reference>
<evidence type="ECO:0000256" key="4">
    <source>
        <dbReference type="ARBA" id="ARBA00022490"/>
    </source>
</evidence>
<dbReference type="PANTHER" id="PTHR30027">
    <property type="entry name" value="RIBOSOMAL RNA SMALL SUBUNIT METHYLTRANSFERASE E"/>
    <property type="match status" value="1"/>
</dbReference>
<comment type="function">
    <text evidence="9">Specifically methylates the N3 position of the uracil ring of uridine 1498 (m3U1498) in 16S rRNA. Acts on the fully assembled 30S ribosomal subunit.</text>
</comment>
<evidence type="ECO:0000259" key="12">
    <source>
        <dbReference type="Pfam" id="PF20260"/>
    </source>
</evidence>
<dbReference type="GO" id="GO:0070042">
    <property type="term" value="F:rRNA (uridine-N3-)-methyltransferase activity"/>
    <property type="evidence" value="ECO:0007669"/>
    <property type="project" value="TreeGrafter"/>
</dbReference>
<dbReference type="InterPro" id="IPR029028">
    <property type="entry name" value="Alpha/beta_knot_MTases"/>
</dbReference>
<feature type="domain" description="Ribosomal RNA small subunit methyltransferase E methyltransferase" evidence="11">
    <location>
        <begin position="76"/>
        <end position="219"/>
    </location>
</feature>
<evidence type="ECO:0000256" key="9">
    <source>
        <dbReference type="ARBA" id="ARBA00025699"/>
    </source>
</evidence>
<keyword evidence="8" id="KW-0949">S-adenosyl-L-methionine</keyword>
<keyword evidence="7 13" id="KW-0808">Transferase</keyword>
<keyword evidence="4" id="KW-0963">Cytoplasm</keyword>
<evidence type="ECO:0000256" key="7">
    <source>
        <dbReference type="ARBA" id="ARBA00022679"/>
    </source>
</evidence>